<keyword evidence="1 3" id="KW-0863">Zinc-finger</keyword>
<dbReference type="GO" id="GO:0005634">
    <property type="term" value="C:nucleus"/>
    <property type="evidence" value="ECO:0007669"/>
    <property type="project" value="TreeGrafter"/>
</dbReference>
<keyword evidence="8" id="KW-1185">Reference proteome</keyword>
<evidence type="ECO:0000256" key="4">
    <source>
        <dbReference type="SAM" id="MobiDB-lite"/>
    </source>
</evidence>
<evidence type="ECO:0000259" key="5">
    <source>
        <dbReference type="PROSITE" id="PS50089"/>
    </source>
</evidence>
<keyword evidence="1 3" id="KW-0479">Metal-binding</keyword>
<feature type="domain" description="RWD" evidence="6">
    <location>
        <begin position="1"/>
        <end position="111"/>
    </location>
</feature>
<reference evidence="7 8" key="1">
    <citation type="journal article" date="2019" name="PLoS Biol.">
        <title>Sex chromosomes control vertical transmission of feminizing Wolbachia symbionts in an isopod.</title>
        <authorList>
            <person name="Becking T."/>
            <person name="Chebbi M.A."/>
            <person name="Giraud I."/>
            <person name="Moumen B."/>
            <person name="Laverre T."/>
            <person name="Caubet Y."/>
            <person name="Peccoud J."/>
            <person name="Gilbert C."/>
            <person name="Cordaux R."/>
        </authorList>
    </citation>
    <scope>NUCLEOTIDE SEQUENCE [LARGE SCALE GENOMIC DNA]</scope>
    <source>
        <strain evidence="7">ANa2</strain>
        <tissue evidence="7">Whole body excluding digestive tract and cuticle</tissue>
    </source>
</reference>
<dbReference type="AlphaFoldDB" id="A0A5N5T1D3"/>
<proteinExistence type="predicted"/>
<dbReference type="SMART" id="SM00184">
    <property type="entry name" value="RING"/>
    <property type="match status" value="1"/>
</dbReference>
<dbReference type="SUPFAM" id="SSF54495">
    <property type="entry name" value="UBC-like"/>
    <property type="match status" value="1"/>
</dbReference>
<organism evidence="7 8">
    <name type="scientific">Armadillidium nasatum</name>
    <dbReference type="NCBI Taxonomy" id="96803"/>
    <lineage>
        <taxon>Eukaryota</taxon>
        <taxon>Metazoa</taxon>
        <taxon>Ecdysozoa</taxon>
        <taxon>Arthropoda</taxon>
        <taxon>Crustacea</taxon>
        <taxon>Multicrustacea</taxon>
        <taxon>Malacostraca</taxon>
        <taxon>Eumalacostraca</taxon>
        <taxon>Peracarida</taxon>
        <taxon>Isopoda</taxon>
        <taxon>Oniscidea</taxon>
        <taxon>Crinocheta</taxon>
        <taxon>Armadillidiidae</taxon>
        <taxon>Armadillidium</taxon>
    </lineage>
</organism>
<dbReference type="SMART" id="SM00591">
    <property type="entry name" value="RWD"/>
    <property type="match status" value="1"/>
</dbReference>
<evidence type="ECO:0000256" key="2">
    <source>
        <dbReference type="ARBA" id="ARBA00022833"/>
    </source>
</evidence>
<evidence type="ECO:0000313" key="7">
    <source>
        <dbReference type="EMBL" id="KAB7499977.1"/>
    </source>
</evidence>
<dbReference type="CDD" id="cd16470">
    <property type="entry name" value="RING-H2_RNF25"/>
    <property type="match status" value="1"/>
</dbReference>
<feature type="region of interest" description="Disordered" evidence="4">
    <location>
        <begin position="410"/>
        <end position="446"/>
    </location>
</feature>
<dbReference type="InterPro" id="IPR013083">
    <property type="entry name" value="Znf_RING/FYVE/PHD"/>
</dbReference>
<dbReference type="PANTHER" id="PTHR13198:SF4">
    <property type="entry name" value="E3 UBIQUITIN-PROTEIN LIGASE RNF25"/>
    <property type="match status" value="1"/>
</dbReference>
<feature type="compositionally biased region" description="Basic and acidic residues" evidence="4">
    <location>
        <begin position="278"/>
        <end position="292"/>
    </location>
</feature>
<feature type="compositionally biased region" description="Polar residues" evidence="4">
    <location>
        <begin position="340"/>
        <end position="369"/>
    </location>
</feature>
<dbReference type="GO" id="GO:0033554">
    <property type="term" value="P:cellular response to stress"/>
    <property type="evidence" value="ECO:0007669"/>
    <property type="project" value="UniProtKB-ARBA"/>
</dbReference>
<dbReference type="FunFam" id="3.30.40.10:FF:000215">
    <property type="entry name" value="E3 ubiquitin-protein ligase RNF25"/>
    <property type="match status" value="1"/>
</dbReference>
<feature type="domain" description="RING-type" evidence="5">
    <location>
        <begin position="118"/>
        <end position="182"/>
    </location>
</feature>
<dbReference type="GO" id="GO:0051246">
    <property type="term" value="P:regulation of protein metabolic process"/>
    <property type="evidence" value="ECO:0007669"/>
    <property type="project" value="UniProtKB-ARBA"/>
</dbReference>
<evidence type="ECO:0000259" key="6">
    <source>
        <dbReference type="PROSITE" id="PS50908"/>
    </source>
</evidence>
<evidence type="ECO:0000256" key="3">
    <source>
        <dbReference type="PROSITE-ProRule" id="PRU00175"/>
    </source>
</evidence>
<dbReference type="PANTHER" id="PTHR13198">
    <property type="entry name" value="RING FINGER PROTEIN 25"/>
    <property type="match status" value="1"/>
</dbReference>
<feature type="region of interest" description="Disordered" evidence="4">
    <location>
        <begin position="259"/>
        <end position="374"/>
    </location>
</feature>
<keyword evidence="2" id="KW-0862">Zinc</keyword>
<name>A0A5N5T1D3_9CRUS</name>
<dbReference type="GO" id="GO:0009893">
    <property type="term" value="P:positive regulation of metabolic process"/>
    <property type="evidence" value="ECO:0007669"/>
    <property type="project" value="UniProtKB-ARBA"/>
</dbReference>
<dbReference type="InterPro" id="IPR001841">
    <property type="entry name" value="Znf_RING"/>
</dbReference>
<dbReference type="SUPFAM" id="SSF57850">
    <property type="entry name" value="RING/U-box"/>
    <property type="match status" value="1"/>
</dbReference>
<dbReference type="Proteomes" id="UP000326759">
    <property type="component" value="Unassembled WGS sequence"/>
</dbReference>
<comment type="caution">
    <text evidence="7">The sequence shown here is derived from an EMBL/GenBank/DDBJ whole genome shotgun (WGS) entry which is preliminary data.</text>
</comment>
<gene>
    <name evidence="7" type="primary">Rnf25</name>
    <name evidence="7" type="ORF">Anas_06308</name>
</gene>
<protein>
    <submittedName>
        <fullName evidence="7">E3 ubiquitin-protein ligase RNF25</fullName>
    </submittedName>
</protein>
<evidence type="ECO:0000256" key="1">
    <source>
        <dbReference type="ARBA" id="ARBA00022771"/>
    </source>
</evidence>
<dbReference type="GO" id="GO:0061630">
    <property type="term" value="F:ubiquitin protein ligase activity"/>
    <property type="evidence" value="ECO:0007669"/>
    <property type="project" value="InterPro"/>
</dbReference>
<dbReference type="GO" id="GO:0016567">
    <property type="term" value="P:protein ubiquitination"/>
    <property type="evidence" value="ECO:0007669"/>
    <property type="project" value="TreeGrafter"/>
</dbReference>
<dbReference type="Pfam" id="PF05773">
    <property type="entry name" value="RWD"/>
    <property type="match status" value="1"/>
</dbReference>
<dbReference type="EMBL" id="SEYY01015836">
    <property type="protein sequence ID" value="KAB7499977.1"/>
    <property type="molecule type" value="Genomic_DNA"/>
</dbReference>
<dbReference type="GO" id="GO:0010468">
    <property type="term" value="P:regulation of gene expression"/>
    <property type="evidence" value="ECO:0007669"/>
    <property type="project" value="UniProtKB-ARBA"/>
</dbReference>
<dbReference type="InterPro" id="IPR039133">
    <property type="entry name" value="RNF25"/>
</dbReference>
<dbReference type="GO" id="GO:0008270">
    <property type="term" value="F:zinc ion binding"/>
    <property type="evidence" value="ECO:0007669"/>
    <property type="project" value="UniProtKB-KW"/>
</dbReference>
<dbReference type="Gene3D" id="3.30.40.10">
    <property type="entry name" value="Zinc/RING finger domain, C3HC4 (zinc finger)"/>
    <property type="match status" value="1"/>
</dbReference>
<accession>A0A5N5T1D3</accession>
<feature type="compositionally biased region" description="Polar residues" evidence="4">
    <location>
        <begin position="306"/>
        <end position="321"/>
    </location>
</feature>
<dbReference type="PROSITE" id="PS50089">
    <property type="entry name" value="ZF_RING_2"/>
    <property type="match status" value="1"/>
</dbReference>
<dbReference type="CDD" id="cd23818">
    <property type="entry name" value="RWD_RNF25"/>
    <property type="match status" value="1"/>
</dbReference>
<sequence>MKWRGRGSMLSSAFLFYGIDNGGYPSSVEAVIKPATAENVEQQHVRVTLIVNLTQSYPDKAPQLELRNPRGIDDDVLKLINVECKTKCEEYLGLPVIYELIELVREKLTANNTPSCPCAICLFLFTDNDHFTKTKCFHYFHSNCLGRYILNCEETAAVEERENQLPAWMAREKRHLLCPVCREPLNEEVNGINLLENPPPEEGELMTAFDPLCPEIKSLQENMKSLYLHQQSKGGIIDLEEEKNKFLISASETIEALNNRENYDEESVKGSVMSENQQEDKHEFPHKPDRQNHSQNIRKGARGRSGSYNQNKKAFSNNYWHTGNKGKYNRRSGKNHSEKLNPSTNDSGLYEDSSSTYVGKNQTKSTNYRYGTEKPDRCNSNFQDNLKVSNCPNHDFEMEENKKMGKRNFYKNFHHKGGGRGNSSSRGGPPPGYSELEKNIRPHATS</sequence>
<dbReference type="OrthoDB" id="432311at2759"/>
<dbReference type="FunFam" id="3.10.110.10:FF:000050">
    <property type="entry name" value="eIF-2-alpha kinase GCN2"/>
    <property type="match status" value="1"/>
</dbReference>
<dbReference type="PROSITE" id="PS50908">
    <property type="entry name" value="RWD"/>
    <property type="match status" value="1"/>
</dbReference>
<evidence type="ECO:0000313" key="8">
    <source>
        <dbReference type="Proteomes" id="UP000326759"/>
    </source>
</evidence>
<dbReference type="InterPro" id="IPR006575">
    <property type="entry name" value="RWD_dom"/>
</dbReference>
<dbReference type="InterPro" id="IPR016135">
    <property type="entry name" value="UBQ-conjugating_enzyme/RWD"/>
</dbReference>
<dbReference type="Gene3D" id="3.10.110.10">
    <property type="entry name" value="Ubiquitin Conjugating Enzyme"/>
    <property type="match status" value="1"/>
</dbReference>